<sequence length="165" mass="18401">MKNTLRRVLTKSIFCFGVFCQIVYILTEFGMSSISNALETVFTATCAVSDFYANKGGFKIVIAITVQDVKLTLLTKEQRCDLNNKRRRIEDGREGPEDDAHLFLTRLRYQRPAALLDLRNEIRSKVKPSSTAPAPPLAPLPFNGDDPRLSLLAVAPVLAGSIFKR</sequence>
<reference evidence="2 3" key="1">
    <citation type="submission" date="2015-01" db="EMBL/GenBank/DDBJ databases">
        <title>Evolution of Trichinella species and genotypes.</title>
        <authorList>
            <person name="Korhonen P.K."/>
            <person name="Edoardo P."/>
            <person name="Giuseppe L.R."/>
            <person name="Gasser R.B."/>
        </authorList>
    </citation>
    <scope>NUCLEOTIDE SEQUENCE [LARGE SCALE GENOMIC DNA]</scope>
    <source>
        <strain evidence="2">ISS13</strain>
    </source>
</reference>
<evidence type="ECO:0000256" key="1">
    <source>
        <dbReference type="SAM" id="Phobius"/>
    </source>
</evidence>
<keyword evidence="1" id="KW-1133">Transmembrane helix</keyword>
<evidence type="ECO:0000313" key="3">
    <source>
        <dbReference type="Proteomes" id="UP000054632"/>
    </source>
</evidence>
<dbReference type="EMBL" id="JYDR01000019">
    <property type="protein sequence ID" value="KRY75204.1"/>
    <property type="molecule type" value="Genomic_DNA"/>
</dbReference>
<evidence type="ECO:0000313" key="2">
    <source>
        <dbReference type="EMBL" id="KRY75204.1"/>
    </source>
</evidence>
<dbReference type="Proteomes" id="UP000054632">
    <property type="component" value="Unassembled WGS sequence"/>
</dbReference>
<name>A0A0V1EN73_TRIPS</name>
<feature type="transmembrane region" description="Helical" evidence="1">
    <location>
        <begin position="12"/>
        <end position="31"/>
    </location>
</feature>
<keyword evidence="1" id="KW-0812">Transmembrane</keyword>
<accession>A0A0V1EN73</accession>
<keyword evidence="1" id="KW-0472">Membrane</keyword>
<protein>
    <submittedName>
        <fullName evidence="2">Uncharacterized protein</fullName>
    </submittedName>
</protein>
<proteinExistence type="predicted"/>
<gene>
    <name evidence="2" type="ORF">T4A_521</name>
</gene>
<comment type="caution">
    <text evidence="2">The sequence shown here is derived from an EMBL/GenBank/DDBJ whole genome shotgun (WGS) entry which is preliminary data.</text>
</comment>
<organism evidence="2 3">
    <name type="scientific">Trichinella pseudospiralis</name>
    <name type="common">Parasitic roundworm</name>
    <dbReference type="NCBI Taxonomy" id="6337"/>
    <lineage>
        <taxon>Eukaryota</taxon>
        <taxon>Metazoa</taxon>
        <taxon>Ecdysozoa</taxon>
        <taxon>Nematoda</taxon>
        <taxon>Enoplea</taxon>
        <taxon>Dorylaimia</taxon>
        <taxon>Trichinellida</taxon>
        <taxon>Trichinellidae</taxon>
        <taxon>Trichinella</taxon>
    </lineage>
</organism>
<dbReference type="AlphaFoldDB" id="A0A0V1EN73"/>